<proteinExistence type="predicted"/>
<dbReference type="InterPro" id="IPR032675">
    <property type="entry name" value="LRR_dom_sf"/>
</dbReference>
<evidence type="ECO:0000313" key="2">
    <source>
        <dbReference type="Proteomes" id="UP000230002"/>
    </source>
</evidence>
<dbReference type="OrthoDB" id="2801180at2759"/>
<name>A0A2G8SG64_9APHY</name>
<dbReference type="Proteomes" id="UP000230002">
    <property type="component" value="Unassembled WGS sequence"/>
</dbReference>
<reference evidence="1 2" key="1">
    <citation type="journal article" date="2015" name="Sci. Rep.">
        <title>Chromosome-level genome map provides insights into diverse defense mechanisms in the medicinal fungus Ganoderma sinense.</title>
        <authorList>
            <person name="Zhu Y."/>
            <person name="Xu J."/>
            <person name="Sun C."/>
            <person name="Zhou S."/>
            <person name="Xu H."/>
            <person name="Nelson D.R."/>
            <person name="Qian J."/>
            <person name="Song J."/>
            <person name="Luo H."/>
            <person name="Xiang L."/>
            <person name="Li Y."/>
            <person name="Xu Z."/>
            <person name="Ji A."/>
            <person name="Wang L."/>
            <person name="Lu S."/>
            <person name="Hayward A."/>
            <person name="Sun W."/>
            <person name="Li X."/>
            <person name="Schwartz D.C."/>
            <person name="Wang Y."/>
            <person name="Chen S."/>
        </authorList>
    </citation>
    <scope>NUCLEOTIDE SEQUENCE [LARGE SCALE GENOMIC DNA]</scope>
    <source>
        <strain evidence="1 2">ZZ0214-1</strain>
    </source>
</reference>
<accession>A0A2G8SG64</accession>
<comment type="caution">
    <text evidence="1">The sequence shown here is derived from an EMBL/GenBank/DDBJ whole genome shotgun (WGS) entry which is preliminary data.</text>
</comment>
<evidence type="ECO:0000313" key="1">
    <source>
        <dbReference type="EMBL" id="PIL32742.1"/>
    </source>
</evidence>
<dbReference type="Gene3D" id="3.80.10.10">
    <property type="entry name" value="Ribonuclease Inhibitor"/>
    <property type="match status" value="1"/>
</dbReference>
<organism evidence="1 2">
    <name type="scientific">Ganoderma sinense ZZ0214-1</name>
    <dbReference type="NCBI Taxonomy" id="1077348"/>
    <lineage>
        <taxon>Eukaryota</taxon>
        <taxon>Fungi</taxon>
        <taxon>Dikarya</taxon>
        <taxon>Basidiomycota</taxon>
        <taxon>Agaricomycotina</taxon>
        <taxon>Agaricomycetes</taxon>
        <taxon>Polyporales</taxon>
        <taxon>Polyporaceae</taxon>
        <taxon>Ganoderma</taxon>
    </lineage>
</organism>
<dbReference type="SUPFAM" id="SSF52047">
    <property type="entry name" value="RNI-like"/>
    <property type="match status" value="1"/>
</dbReference>
<dbReference type="STRING" id="1077348.A0A2G8SG64"/>
<protein>
    <submittedName>
        <fullName evidence="1">Uncharacterized protein</fullName>
    </submittedName>
</protein>
<gene>
    <name evidence="1" type="ORF">GSI_04857</name>
</gene>
<dbReference type="EMBL" id="AYKW01000009">
    <property type="protein sequence ID" value="PIL32742.1"/>
    <property type="molecule type" value="Genomic_DNA"/>
</dbReference>
<keyword evidence="2" id="KW-1185">Reference proteome</keyword>
<sequence>MKELNLLGNHSLDREHLLYLERFTSIQTLCLSHQFHLDEGILQTLSEIPTIRHLNVTVRLGKGDRKGALDFGDCFQGLRTLELRGKHKDVSDVFIAMSAPHLHLIALDFTDPPSTNVPNSPFSTIVPHIPNTVTGFSCAFCAVLDPLPKSLSDLLGPLPPRLPNLASFDLTSEKSPLSVTNDDLAQLSDAWPLLAHLNVRVTVSAARFNLQTVRRPDVHGLAALAQRCPQLETLHLPELDIDKPSPSGNGPDAVEKAPVPIPFLSHRLKELLVQSVSLAPTKAQHEAAVALDMLFPYLDLRTMRPGQGGAATATGGAWATIWRTLEIMRWGRQNRALAEGGCDAAVPEVPDMPAEPGGVRRRLLPPVAHAHALLQPVQQMPPPPPPPPLPLPIFNANDLHAVMVDDDSGTESE</sequence>
<dbReference type="AlphaFoldDB" id="A0A2G8SG64"/>